<feature type="compositionally biased region" description="Low complexity" evidence="1">
    <location>
        <begin position="28"/>
        <end position="39"/>
    </location>
</feature>
<evidence type="ECO:0000313" key="3">
    <source>
        <dbReference type="Proteomes" id="UP000314294"/>
    </source>
</evidence>
<dbReference type="Proteomes" id="UP000314294">
    <property type="component" value="Unassembled WGS sequence"/>
</dbReference>
<accession>A0A4Z2FJE8</accession>
<keyword evidence="3" id="KW-1185">Reference proteome</keyword>
<evidence type="ECO:0000256" key="1">
    <source>
        <dbReference type="SAM" id="MobiDB-lite"/>
    </source>
</evidence>
<evidence type="ECO:0000313" key="2">
    <source>
        <dbReference type="EMBL" id="TNN40904.1"/>
    </source>
</evidence>
<feature type="compositionally biased region" description="Basic residues" evidence="1">
    <location>
        <begin position="179"/>
        <end position="188"/>
    </location>
</feature>
<sequence length="293" mass="32505">MRKALKRWQLAASPVPPTLHTREKKNQGSISSFRRSSLSCGGGLSPCRGLKKQSMSFSRLQVRLLSREVMTSFTDVRTKATESCESYTGPLRGSRDADVAHGEHELDAPALPSLSPVSPHLEEPGEERVQLLGERPQGFGDSPQPALRERLEAQDAGLQVDHATAGHSGRRRHGQVLHLEHHGHHLRGRTTQNDEEEEEEEEEEEGGAEDGRPVDLTSVSLMISPELRHSFLLSSSTVFMFSIHTASTGPSNMYHFFSLSMEDAPPRITEERIPSYSPYSCPMVMALGLRTYV</sequence>
<name>A0A4Z2FJE8_9TELE</name>
<feature type="region of interest" description="Disordered" evidence="1">
    <location>
        <begin position="17"/>
        <end position="41"/>
    </location>
</feature>
<reference evidence="2 3" key="1">
    <citation type="submission" date="2019-03" db="EMBL/GenBank/DDBJ databases">
        <title>First draft genome of Liparis tanakae, snailfish: a comprehensive survey of snailfish specific genes.</title>
        <authorList>
            <person name="Kim W."/>
            <person name="Song I."/>
            <person name="Jeong J.-H."/>
            <person name="Kim D."/>
            <person name="Kim S."/>
            <person name="Ryu S."/>
            <person name="Song J.Y."/>
            <person name="Lee S.K."/>
        </authorList>
    </citation>
    <scope>NUCLEOTIDE SEQUENCE [LARGE SCALE GENOMIC DNA]</scope>
    <source>
        <tissue evidence="2">Muscle</tissue>
    </source>
</reference>
<gene>
    <name evidence="2" type="ORF">EYF80_048921</name>
</gene>
<proteinExistence type="predicted"/>
<protein>
    <submittedName>
        <fullName evidence="2">Uncharacterized protein</fullName>
    </submittedName>
</protein>
<dbReference type="AlphaFoldDB" id="A0A4Z2FJE8"/>
<feature type="region of interest" description="Disordered" evidence="1">
    <location>
        <begin position="179"/>
        <end position="214"/>
    </location>
</feature>
<comment type="caution">
    <text evidence="2">The sequence shown here is derived from an EMBL/GenBank/DDBJ whole genome shotgun (WGS) entry which is preliminary data.</text>
</comment>
<dbReference type="EMBL" id="SRLO01001149">
    <property type="protein sequence ID" value="TNN40904.1"/>
    <property type="molecule type" value="Genomic_DNA"/>
</dbReference>
<feature type="compositionally biased region" description="Acidic residues" evidence="1">
    <location>
        <begin position="193"/>
        <end position="208"/>
    </location>
</feature>
<organism evidence="2 3">
    <name type="scientific">Liparis tanakae</name>
    <name type="common">Tanaka's snailfish</name>
    <dbReference type="NCBI Taxonomy" id="230148"/>
    <lineage>
        <taxon>Eukaryota</taxon>
        <taxon>Metazoa</taxon>
        <taxon>Chordata</taxon>
        <taxon>Craniata</taxon>
        <taxon>Vertebrata</taxon>
        <taxon>Euteleostomi</taxon>
        <taxon>Actinopterygii</taxon>
        <taxon>Neopterygii</taxon>
        <taxon>Teleostei</taxon>
        <taxon>Neoteleostei</taxon>
        <taxon>Acanthomorphata</taxon>
        <taxon>Eupercaria</taxon>
        <taxon>Perciformes</taxon>
        <taxon>Cottioidei</taxon>
        <taxon>Cottales</taxon>
        <taxon>Liparidae</taxon>
        <taxon>Liparis</taxon>
    </lineage>
</organism>